<dbReference type="EMBL" id="JAHHIF010000013">
    <property type="protein sequence ID" value="MBW4545179.1"/>
    <property type="molecule type" value="Genomic_DNA"/>
</dbReference>
<reference evidence="7" key="1">
    <citation type="submission" date="2021-05" db="EMBL/GenBank/DDBJ databases">
        <authorList>
            <person name="Pietrasiak N."/>
            <person name="Ward R."/>
            <person name="Stajich J.E."/>
            <person name="Kurbessoian T."/>
        </authorList>
    </citation>
    <scope>NUCLEOTIDE SEQUENCE</scope>
    <source>
        <strain evidence="7">CPER-KK1</strain>
    </source>
</reference>
<reference evidence="7" key="2">
    <citation type="journal article" date="2022" name="Microbiol. Resour. Announc.">
        <title>Metagenome Sequencing to Explore Phylogenomics of Terrestrial Cyanobacteria.</title>
        <authorList>
            <person name="Ward R.D."/>
            <person name="Stajich J.E."/>
            <person name="Johansen J.R."/>
            <person name="Huntemann M."/>
            <person name="Clum A."/>
            <person name="Foster B."/>
            <person name="Foster B."/>
            <person name="Roux S."/>
            <person name="Palaniappan K."/>
            <person name="Varghese N."/>
            <person name="Mukherjee S."/>
            <person name="Reddy T.B.K."/>
            <person name="Daum C."/>
            <person name="Copeland A."/>
            <person name="Chen I.A."/>
            <person name="Ivanova N.N."/>
            <person name="Kyrpides N.C."/>
            <person name="Shapiro N."/>
            <person name="Eloe-Fadrosh E.A."/>
            <person name="Pietrasiak N."/>
        </authorList>
    </citation>
    <scope>NUCLEOTIDE SEQUENCE</scope>
    <source>
        <strain evidence="7">CPER-KK1</strain>
    </source>
</reference>
<dbReference type="InterPro" id="IPR022791">
    <property type="entry name" value="L-PG_synthase/AglD"/>
</dbReference>
<name>A0A951PL54_9CYAN</name>
<keyword evidence="5 6" id="KW-0472">Membrane</keyword>
<evidence type="ECO:0000313" key="8">
    <source>
        <dbReference type="Proteomes" id="UP000753908"/>
    </source>
</evidence>
<feature type="transmembrane region" description="Helical" evidence="6">
    <location>
        <begin position="271"/>
        <end position="302"/>
    </location>
</feature>
<keyword evidence="2" id="KW-1003">Cell membrane</keyword>
<evidence type="ECO:0000256" key="5">
    <source>
        <dbReference type="ARBA" id="ARBA00023136"/>
    </source>
</evidence>
<feature type="transmembrane region" description="Helical" evidence="6">
    <location>
        <begin position="40"/>
        <end position="69"/>
    </location>
</feature>
<dbReference type="Proteomes" id="UP000753908">
    <property type="component" value="Unassembled WGS sequence"/>
</dbReference>
<sequence length="309" mass="33694">MKKIWSSLKPYLRWLILGGTLFFLVKAFKDHWREVAAIRIDAASWTILAIAFSITLLAHIWAGLVWGWILRSFKQPVQYHWVLPVYLKTNVAKYIPGNVWHYYGRVWAVTNAGGSLGAATISVLLEPLLMAAAALLVASTASQLGWLDAQGNAWSWGFQIFGLGVVLLAVHPKVLNPVLQLVSRLKGKAAGTEVFQLEGYPVLPLLGELGFLILRGTGFLLSFSALTTVNPSQFLLLFSAFSLSWVLGLVIPTPGGLGVFETTAIALLKPYFPIAIILSVVALFRLVSILAEVVGAGIGILFDSYAKPH</sequence>
<dbReference type="AlphaFoldDB" id="A0A951PL54"/>
<organism evidence="7 8">
    <name type="scientific">Symplocastrum torsivum CPER-KK1</name>
    <dbReference type="NCBI Taxonomy" id="450513"/>
    <lineage>
        <taxon>Bacteria</taxon>
        <taxon>Bacillati</taxon>
        <taxon>Cyanobacteriota</taxon>
        <taxon>Cyanophyceae</taxon>
        <taxon>Oscillatoriophycideae</taxon>
        <taxon>Oscillatoriales</taxon>
        <taxon>Microcoleaceae</taxon>
        <taxon>Symplocastrum</taxon>
    </lineage>
</organism>
<evidence type="ECO:0000256" key="4">
    <source>
        <dbReference type="ARBA" id="ARBA00022989"/>
    </source>
</evidence>
<protein>
    <submittedName>
        <fullName evidence="7">YbhN family protein</fullName>
    </submittedName>
</protein>
<accession>A0A951PL54</accession>
<comment type="caution">
    <text evidence="7">The sequence shown here is derived from an EMBL/GenBank/DDBJ whole genome shotgun (WGS) entry which is preliminary data.</text>
</comment>
<feature type="transmembrane region" description="Helical" evidence="6">
    <location>
        <begin position="116"/>
        <end position="141"/>
    </location>
</feature>
<comment type="subcellular location">
    <subcellularLocation>
        <location evidence="1">Cell membrane</location>
        <topology evidence="1">Multi-pass membrane protein</topology>
    </subcellularLocation>
</comment>
<feature type="transmembrane region" description="Helical" evidence="6">
    <location>
        <begin position="12"/>
        <end position="28"/>
    </location>
</feature>
<evidence type="ECO:0000256" key="2">
    <source>
        <dbReference type="ARBA" id="ARBA00022475"/>
    </source>
</evidence>
<evidence type="ECO:0000256" key="1">
    <source>
        <dbReference type="ARBA" id="ARBA00004651"/>
    </source>
</evidence>
<proteinExistence type="predicted"/>
<keyword evidence="4 6" id="KW-1133">Transmembrane helix</keyword>
<feature type="transmembrane region" description="Helical" evidence="6">
    <location>
        <begin position="209"/>
        <end position="227"/>
    </location>
</feature>
<feature type="transmembrane region" description="Helical" evidence="6">
    <location>
        <begin position="153"/>
        <end position="171"/>
    </location>
</feature>
<evidence type="ECO:0000256" key="3">
    <source>
        <dbReference type="ARBA" id="ARBA00022692"/>
    </source>
</evidence>
<gene>
    <name evidence="7" type="ORF">KME25_12140</name>
</gene>
<evidence type="ECO:0000313" key="7">
    <source>
        <dbReference type="EMBL" id="MBW4545179.1"/>
    </source>
</evidence>
<keyword evidence="3 6" id="KW-0812">Transmembrane</keyword>
<feature type="transmembrane region" description="Helical" evidence="6">
    <location>
        <begin position="234"/>
        <end position="251"/>
    </location>
</feature>
<dbReference type="Pfam" id="PF03706">
    <property type="entry name" value="LPG_synthase_TM"/>
    <property type="match status" value="1"/>
</dbReference>
<dbReference type="GO" id="GO:0005886">
    <property type="term" value="C:plasma membrane"/>
    <property type="evidence" value="ECO:0007669"/>
    <property type="project" value="UniProtKB-SubCell"/>
</dbReference>
<evidence type="ECO:0000256" key="6">
    <source>
        <dbReference type="SAM" id="Phobius"/>
    </source>
</evidence>